<dbReference type="GO" id="GO:0070006">
    <property type="term" value="F:metalloaminopeptidase activity"/>
    <property type="evidence" value="ECO:0007669"/>
    <property type="project" value="TreeGrafter"/>
</dbReference>
<sequence>MHGSSNRGMTFVFCQSMRYFFIALLFSFSTILDAQGIEQPKVDFITATAQVEVDTSITYIKGSVSFEIQILEDVDTLKIDARNLDDFQVTSSTHPDLASSKNDAEIVVVSCFRESKTAQITINYTATPTQALYFIDKDADGNWDQAWTQGQGKYTSNWMPSIDDVNEKMIWDISVIAPNGLTAIANGKLLSKTSDQDATTWNYDMTRPMSSYLLALAIGDYASQSKKSERGTPLQFYYYPEDKSKLWSTYQQSVEIFNFLEKEIGIAYPWQNYKQVPVKDFLYAGMENTGTTFFDDQFVQDAAGAIDRSYVNVNAHELSHQWFGNLVTAQSGEHHWLQEGFATYYALLAEKELYGNQHFMVKLYENAEALADQTRTGKSIALLDPKASSLTFYQHGAWAAHALRELVGDAAFKKSIKEFLQEYSFKSASTDDLLNIMTANSGKDLSYYKKTWLLSEQFPSQEALRLLRADKFMEEYLQLLARRISPFEDAYNSYKETLKYPVSKEMVLEMIAQLNLHDDYRKYSLQSTAASINNAEIRQLIALTTREVTPDNQNLVAELLLDKSYLTRESAMYLLWNAAINKEKMLRTAWSAWDTTNESLEMAWLVLAINTDGFIDQEKLSFTTRLQQFTAASFGIETRMAAFDYLKALDFFAESNYIDLLNSAAHHNWRYYTYARNLIKELQKDPKHAAALKAAMDQVNDKAKTKLEQVLDLE</sequence>
<dbReference type="Pfam" id="PF01433">
    <property type="entry name" value="Peptidase_M1"/>
    <property type="match status" value="1"/>
</dbReference>
<dbReference type="Pfam" id="PF17900">
    <property type="entry name" value="Peptidase_M1_N"/>
    <property type="match status" value="1"/>
</dbReference>
<evidence type="ECO:0000256" key="7">
    <source>
        <dbReference type="ARBA" id="ARBA00022670"/>
    </source>
</evidence>
<dbReference type="InterPro" id="IPR042097">
    <property type="entry name" value="Aminopeptidase_N-like_N_sf"/>
</dbReference>
<evidence type="ECO:0000256" key="9">
    <source>
        <dbReference type="ARBA" id="ARBA00022801"/>
    </source>
</evidence>
<dbReference type="GO" id="GO:0005737">
    <property type="term" value="C:cytoplasm"/>
    <property type="evidence" value="ECO:0007669"/>
    <property type="project" value="TreeGrafter"/>
</dbReference>
<dbReference type="GO" id="GO:0042277">
    <property type="term" value="F:peptide binding"/>
    <property type="evidence" value="ECO:0007669"/>
    <property type="project" value="TreeGrafter"/>
</dbReference>
<dbReference type="InterPro" id="IPR045357">
    <property type="entry name" value="Aminopeptidase_N-like_N"/>
</dbReference>
<organism evidence="14 15">
    <name type="scientific">Nonlabens ponticola</name>
    <dbReference type="NCBI Taxonomy" id="2496866"/>
    <lineage>
        <taxon>Bacteria</taxon>
        <taxon>Pseudomonadati</taxon>
        <taxon>Bacteroidota</taxon>
        <taxon>Flavobacteriia</taxon>
        <taxon>Flavobacteriales</taxon>
        <taxon>Flavobacteriaceae</taxon>
        <taxon>Nonlabens</taxon>
    </lineage>
</organism>
<protein>
    <recommendedName>
        <fullName evidence="5">Aminopeptidase N</fullName>
        <ecNumber evidence="4">3.4.11.2</ecNumber>
    </recommendedName>
</protein>
<keyword evidence="9" id="KW-0378">Hydrolase</keyword>
<accession>A0A3S9MZX4</accession>
<comment type="catalytic activity">
    <reaction evidence="1">
        <text>Release of an N-terminal amino acid, Xaa-|-Yaa- from a peptide, amide or arylamide. Xaa is preferably Ala, but may be most amino acids including Pro (slow action). When a terminal hydrophobic residue is followed by a prolyl residue, the two may be released as an intact Xaa-Pro dipeptide.</text>
        <dbReference type="EC" id="3.4.11.2"/>
    </reaction>
</comment>
<keyword evidence="15" id="KW-1185">Reference proteome</keyword>
<dbReference type="GO" id="GO:0043171">
    <property type="term" value="P:peptide catabolic process"/>
    <property type="evidence" value="ECO:0007669"/>
    <property type="project" value="TreeGrafter"/>
</dbReference>
<dbReference type="Proteomes" id="UP000279600">
    <property type="component" value="Chromosome"/>
</dbReference>
<keyword evidence="11" id="KW-0482">Metalloprotease</keyword>
<dbReference type="EC" id="3.4.11.2" evidence="4"/>
<dbReference type="InterPro" id="IPR014782">
    <property type="entry name" value="Peptidase_M1_dom"/>
</dbReference>
<dbReference type="Gene3D" id="1.10.390.10">
    <property type="entry name" value="Neutral Protease Domain 2"/>
    <property type="match status" value="1"/>
</dbReference>
<evidence type="ECO:0000259" key="13">
    <source>
        <dbReference type="Pfam" id="PF17900"/>
    </source>
</evidence>
<feature type="domain" description="Aminopeptidase N-like N-terminal" evidence="13">
    <location>
        <begin position="51"/>
        <end position="213"/>
    </location>
</feature>
<gene>
    <name evidence="14" type="ORF">EJ995_10895</name>
</gene>
<dbReference type="GO" id="GO:0016020">
    <property type="term" value="C:membrane"/>
    <property type="evidence" value="ECO:0007669"/>
    <property type="project" value="TreeGrafter"/>
</dbReference>
<evidence type="ECO:0000256" key="6">
    <source>
        <dbReference type="ARBA" id="ARBA00022438"/>
    </source>
</evidence>
<evidence type="ECO:0000256" key="2">
    <source>
        <dbReference type="ARBA" id="ARBA00001947"/>
    </source>
</evidence>
<dbReference type="InterPro" id="IPR027268">
    <property type="entry name" value="Peptidase_M4/M1_CTD_sf"/>
</dbReference>
<dbReference type="GO" id="GO:0008270">
    <property type="term" value="F:zinc ion binding"/>
    <property type="evidence" value="ECO:0007669"/>
    <property type="project" value="InterPro"/>
</dbReference>
<evidence type="ECO:0000259" key="12">
    <source>
        <dbReference type="Pfam" id="PF01433"/>
    </source>
</evidence>
<evidence type="ECO:0000313" key="14">
    <source>
        <dbReference type="EMBL" id="AZQ44720.1"/>
    </source>
</evidence>
<dbReference type="GO" id="GO:0016285">
    <property type="term" value="F:alanyl aminopeptidase activity"/>
    <property type="evidence" value="ECO:0007669"/>
    <property type="project" value="UniProtKB-EC"/>
</dbReference>
<evidence type="ECO:0000256" key="5">
    <source>
        <dbReference type="ARBA" id="ARBA00015611"/>
    </source>
</evidence>
<evidence type="ECO:0000256" key="4">
    <source>
        <dbReference type="ARBA" id="ARBA00012564"/>
    </source>
</evidence>
<evidence type="ECO:0000256" key="1">
    <source>
        <dbReference type="ARBA" id="ARBA00000098"/>
    </source>
</evidence>
<evidence type="ECO:0000256" key="11">
    <source>
        <dbReference type="ARBA" id="ARBA00023049"/>
    </source>
</evidence>
<dbReference type="Gene3D" id="2.60.40.1730">
    <property type="entry name" value="tricorn interacting facor f3 domain"/>
    <property type="match status" value="1"/>
</dbReference>
<evidence type="ECO:0000256" key="10">
    <source>
        <dbReference type="ARBA" id="ARBA00022833"/>
    </source>
</evidence>
<feature type="domain" description="Peptidase M1 membrane alanine aminopeptidase" evidence="12">
    <location>
        <begin position="251"/>
        <end position="452"/>
    </location>
</feature>
<dbReference type="PRINTS" id="PR00756">
    <property type="entry name" value="ALADIPTASE"/>
</dbReference>
<evidence type="ECO:0000313" key="15">
    <source>
        <dbReference type="Proteomes" id="UP000279600"/>
    </source>
</evidence>
<dbReference type="GO" id="GO:0006508">
    <property type="term" value="P:proteolysis"/>
    <property type="evidence" value="ECO:0007669"/>
    <property type="project" value="UniProtKB-KW"/>
</dbReference>
<keyword evidence="8" id="KW-0479">Metal-binding</keyword>
<comment type="similarity">
    <text evidence="3">Belongs to the peptidase M1 family.</text>
</comment>
<keyword evidence="10" id="KW-0862">Zinc</keyword>
<dbReference type="InterPro" id="IPR001930">
    <property type="entry name" value="Peptidase_M1"/>
</dbReference>
<dbReference type="PANTHER" id="PTHR11533:SF174">
    <property type="entry name" value="PUROMYCIN-SENSITIVE AMINOPEPTIDASE-RELATED"/>
    <property type="match status" value="1"/>
</dbReference>
<dbReference type="PANTHER" id="PTHR11533">
    <property type="entry name" value="PROTEASE M1 ZINC METALLOPROTEASE"/>
    <property type="match status" value="1"/>
</dbReference>
<name>A0A3S9MZX4_9FLAO</name>
<dbReference type="SUPFAM" id="SSF55486">
    <property type="entry name" value="Metalloproteases ('zincins'), catalytic domain"/>
    <property type="match status" value="1"/>
</dbReference>
<proteinExistence type="inferred from homology"/>
<dbReference type="SUPFAM" id="SSF63737">
    <property type="entry name" value="Leukotriene A4 hydrolase N-terminal domain"/>
    <property type="match status" value="1"/>
</dbReference>
<evidence type="ECO:0000256" key="3">
    <source>
        <dbReference type="ARBA" id="ARBA00010136"/>
    </source>
</evidence>
<dbReference type="CDD" id="cd09603">
    <property type="entry name" value="M1_APN_like"/>
    <property type="match status" value="1"/>
</dbReference>
<keyword evidence="7" id="KW-0645">Protease</keyword>
<dbReference type="AlphaFoldDB" id="A0A3S9MZX4"/>
<keyword evidence="6" id="KW-0031">Aminopeptidase</keyword>
<dbReference type="KEGG" id="noj:EJ995_10895"/>
<evidence type="ECO:0000256" key="8">
    <source>
        <dbReference type="ARBA" id="ARBA00022723"/>
    </source>
</evidence>
<reference evidence="14 15" key="1">
    <citation type="submission" date="2018-12" db="EMBL/GenBank/DDBJ databases">
        <title>Complete genome of Nonlabens sp. MJ115.</title>
        <authorList>
            <person name="Choi H.S."/>
            <person name="Jung J."/>
        </authorList>
    </citation>
    <scope>NUCLEOTIDE SEQUENCE [LARGE SCALE GENOMIC DNA]</scope>
    <source>
        <strain evidence="14 15">MJ115</strain>
    </source>
</reference>
<dbReference type="EMBL" id="CP034549">
    <property type="protein sequence ID" value="AZQ44720.1"/>
    <property type="molecule type" value="Genomic_DNA"/>
</dbReference>
<dbReference type="OrthoDB" id="100605at2"/>
<dbReference type="InterPro" id="IPR050344">
    <property type="entry name" value="Peptidase_M1_aminopeptidases"/>
</dbReference>
<comment type="cofactor">
    <cofactor evidence="2">
        <name>Zn(2+)</name>
        <dbReference type="ChEBI" id="CHEBI:29105"/>
    </cofactor>
</comment>
<dbReference type="GO" id="GO:0005615">
    <property type="term" value="C:extracellular space"/>
    <property type="evidence" value="ECO:0007669"/>
    <property type="project" value="TreeGrafter"/>
</dbReference>